<dbReference type="GO" id="GO:0015979">
    <property type="term" value="P:photosynthesis"/>
    <property type="evidence" value="ECO:0007669"/>
    <property type="project" value="InterPro"/>
</dbReference>
<accession>A0A9D4THL0</accession>
<name>A0A9D4THL0_CHLVU</name>
<dbReference type="Proteomes" id="UP001055712">
    <property type="component" value="Unassembled WGS sequence"/>
</dbReference>
<dbReference type="InterPro" id="IPR002683">
    <property type="entry name" value="PsbP_C"/>
</dbReference>
<keyword evidence="3" id="KW-1185">Reference proteome</keyword>
<dbReference type="SUPFAM" id="SSF55724">
    <property type="entry name" value="Mog1p/PsbP-like"/>
    <property type="match status" value="1"/>
</dbReference>
<comment type="caution">
    <text evidence="2">The sequence shown here is derived from an EMBL/GenBank/DDBJ whole genome shotgun (WGS) entry which is preliminary data.</text>
</comment>
<dbReference type="Gene3D" id="3.40.1000.10">
    <property type="entry name" value="Mog1/PsbP, alpha/beta/alpha sandwich"/>
    <property type="match status" value="1"/>
</dbReference>
<dbReference type="GO" id="GO:0019898">
    <property type="term" value="C:extrinsic component of membrane"/>
    <property type="evidence" value="ECO:0007669"/>
    <property type="project" value="InterPro"/>
</dbReference>
<reference evidence="2" key="2">
    <citation type="submission" date="2020-11" db="EMBL/GenBank/DDBJ databases">
        <authorList>
            <person name="Cecchin M."/>
            <person name="Marcolungo L."/>
            <person name="Rossato M."/>
            <person name="Girolomoni L."/>
            <person name="Cosentino E."/>
            <person name="Cuine S."/>
            <person name="Li-Beisson Y."/>
            <person name="Delledonne M."/>
            <person name="Ballottari M."/>
        </authorList>
    </citation>
    <scope>NUCLEOTIDE SEQUENCE</scope>
    <source>
        <strain evidence="2">211/11P</strain>
        <tissue evidence="2">Whole cell</tissue>
    </source>
</reference>
<dbReference type="Pfam" id="PF01789">
    <property type="entry name" value="PsbP"/>
    <property type="match status" value="1"/>
</dbReference>
<sequence length="186" mass="20538">MADGIDGRTILNSVLGAYGLPQLKAAAGYRLFDDPEEPYSFEYPRSWVRRNNSLRSGFVISDFNTADQLKIEVFPQPPPELPLAQAVVAKLVNPAAEVGGDSRLELPPVSRIKTEVRVIDGKEYTIVAFPSETITRSGYQVRRKNLAVAASRRGSVYCLGCSARSDQYNADKEAIFEHIVTSFRLG</sequence>
<proteinExistence type="predicted"/>
<dbReference type="AlphaFoldDB" id="A0A9D4THL0"/>
<feature type="domain" description="PsbP C-terminal" evidence="1">
    <location>
        <begin position="28"/>
        <end position="184"/>
    </location>
</feature>
<organism evidence="2 3">
    <name type="scientific">Chlorella vulgaris</name>
    <name type="common">Green alga</name>
    <dbReference type="NCBI Taxonomy" id="3077"/>
    <lineage>
        <taxon>Eukaryota</taxon>
        <taxon>Viridiplantae</taxon>
        <taxon>Chlorophyta</taxon>
        <taxon>core chlorophytes</taxon>
        <taxon>Trebouxiophyceae</taxon>
        <taxon>Chlorellales</taxon>
        <taxon>Chlorellaceae</taxon>
        <taxon>Chlorella clade</taxon>
        <taxon>Chlorella</taxon>
    </lineage>
</organism>
<evidence type="ECO:0000259" key="1">
    <source>
        <dbReference type="Pfam" id="PF01789"/>
    </source>
</evidence>
<dbReference type="GO" id="GO:0009654">
    <property type="term" value="C:photosystem II oxygen evolving complex"/>
    <property type="evidence" value="ECO:0007669"/>
    <property type="project" value="InterPro"/>
</dbReference>
<evidence type="ECO:0000313" key="2">
    <source>
        <dbReference type="EMBL" id="KAI3425827.1"/>
    </source>
</evidence>
<dbReference type="GO" id="GO:0005509">
    <property type="term" value="F:calcium ion binding"/>
    <property type="evidence" value="ECO:0007669"/>
    <property type="project" value="InterPro"/>
</dbReference>
<evidence type="ECO:0000313" key="3">
    <source>
        <dbReference type="Proteomes" id="UP001055712"/>
    </source>
</evidence>
<protein>
    <recommendedName>
        <fullName evidence="1">PsbP C-terminal domain-containing protein</fullName>
    </recommendedName>
</protein>
<dbReference type="InterPro" id="IPR016123">
    <property type="entry name" value="Mog1/PsbP_a/b/a-sand"/>
</dbReference>
<reference evidence="2" key="1">
    <citation type="journal article" date="2019" name="Plant J.">
        <title>Chlorella vulgaris genome assembly and annotation reveals the molecular basis for metabolic acclimation to high light conditions.</title>
        <authorList>
            <person name="Cecchin M."/>
            <person name="Marcolungo L."/>
            <person name="Rossato M."/>
            <person name="Girolomoni L."/>
            <person name="Cosentino E."/>
            <person name="Cuine S."/>
            <person name="Li-Beisson Y."/>
            <person name="Delledonne M."/>
            <person name="Ballottari M."/>
        </authorList>
    </citation>
    <scope>NUCLEOTIDE SEQUENCE</scope>
    <source>
        <strain evidence="2">211/11P</strain>
    </source>
</reference>
<dbReference type="OrthoDB" id="506760at2759"/>
<gene>
    <name evidence="2" type="ORF">D9Q98_007802</name>
</gene>
<dbReference type="EMBL" id="SIDB01000011">
    <property type="protein sequence ID" value="KAI3425827.1"/>
    <property type="molecule type" value="Genomic_DNA"/>
</dbReference>